<reference evidence="2" key="1">
    <citation type="journal article" date="2018" name="Sci. Rep.">
        <title>Lignite coal burning seam in the remote Altai Mountains harbors a hydrogen-driven thermophilic microbial community.</title>
        <authorList>
            <person name="Kadnikov V.V."/>
            <person name="Mardanov A.V."/>
            <person name="Ivasenko D.A."/>
            <person name="Antsiferov D.V."/>
            <person name="Beletsky A.V."/>
            <person name="Karnachuk O.V."/>
            <person name="Ravin N.V."/>
        </authorList>
    </citation>
    <scope>NUCLEOTIDE SEQUENCE [LARGE SCALE GENOMIC DNA]</scope>
</reference>
<name>A0A2R6Y108_9BACL</name>
<dbReference type="Proteomes" id="UP000244338">
    <property type="component" value="Unassembled WGS sequence"/>
</dbReference>
<evidence type="ECO:0000313" key="2">
    <source>
        <dbReference type="Proteomes" id="UP000244338"/>
    </source>
</evidence>
<organism evidence="1 2">
    <name type="scientific">Candidatus Carbonibacillus altaicus</name>
    <dbReference type="NCBI Taxonomy" id="2163959"/>
    <lineage>
        <taxon>Bacteria</taxon>
        <taxon>Bacillati</taxon>
        <taxon>Bacillota</taxon>
        <taxon>Bacilli</taxon>
        <taxon>Bacillales</taxon>
        <taxon>Candidatus Carbonibacillus</taxon>
    </lineage>
</organism>
<accession>A0A2R6Y108</accession>
<sequence>MEDGGQKSTNERVSEELDKFYVDGEEKGLIKKNITKYGERIYPLPGGAFLFL</sequence>
<gene>
    <name evidence="1" type="ORF">BSOLF_0304</name>
</gene>
<evidence type="ECO:0000313" key="1">
    <source>
        <dbReference type="EMBL" id="PTQ56369.1"/>
    </source>
</evidence>
<dbReference type="EMBL" id="PEBX01000031">
    <property type="protein sequence ID" value="PTQ56369.1"/>
    <property type="molecule type" value="Genomic_DNA"/>
</dbReference>
<comment type="caution">
    <text evidence="1">The sequence shown here is derived from an EMBL/GenBank/DDBJ whole genome shotgun (WGS) entry which is preliminary data.</text>
</comment>
<protein>
    <submittedName>
        <fullName evidence="1">Uncharacterized protein</fullName>
    </submittedName>
</protein>
<proteinExistence type="predicted"/>
<dbReference type="AlphaFoldDB" id="A0A2R6Y108"/>